<keyword evidence="1" id="KW-0812">Transmembrane</keyword>
<keyword evidence="1" id="KW-1133">Transmembrane helix</keyword>
<proteinExistence type="predicted"/>
<evidence type="ECO:0000256" key="1">
    <source>
        <dbReference type="SAM" id="Phobius"/>
    </source>
</evidence>
<name>A0A1H7LWB4_9NOCA</name>
<dbReference type="InterPro" id="IPR054188">
    <property type="entry name" value="DUF6893"/>
</dbReference>
<protein>
    <submittedName>
        <fullName evidence="2">Uncharacterized protein</fullName>
    </submittedName>
</protein>
<dbReference type="AlphaFoldDB" id="A0A1H7LWB4"/>
<dbReference type="Pfam" id="PF21833">
    <property type="entry name" value="DUF6893"/>
    <property type="match status" value="1"/>
</dbReference>
<dbReference type="EMBL" id="FOAW01000005">
    <property type="protein sequence ID" value="SEL03149.1"/>
    <property type="molecule type" value="Genomic_DNA"/>
</dbReference>
<dbReference type="Proteomes" id="UP000198677">
    <property type="component" value="Unassembled WGS sequence"/>
</dbReference>
<evidence type="ECO:0000313" key="3">
    <source>
        <dbReference type="Proteomes" id="UP000198677"/>
    </source>
</evidence>
<sequence>METMGQIATVIVVALVAAGVIVGVRSVPDIRRYLRMRHM</sequence>
<organism evidence="2 3">
    <name type="scientific">Rhodococcus maanshanensis</name>
    <dbReference type="NCBI Taxonomy" id="183556"/>
    <lineage>
        <taxon>Bacteria</taxon>
        <taxon>Bacillati</taxon>
        <taxon>Actinomycetota</taxon>
        <taxon>Actinomycetes</taxon>
        <taxon>Mycobacteriales</taxon>
        <taxon>Nocardiaceae</taxon>
        <taxon>Rhodococcus</taxon>
    </lineage>
</organism>
<accession>A0A1H7LWB4</accession>
<keyword evidence="3" id="KW-1185">Reference proteome</keyword>
<gene>
    <name evidence="2" type="ORF">SAMN05444583_105170</name>
</gene>
<evidence type="ECO:0000313" key="2">
    <source>
        <dbReference type="EMBL" id="SEL03149.1"/>
    </source>
</evidence>
<dbReference type="RefSeq" id="WP_092667773.1">
    <property type="nucleotide sequence ID" value="NZ_FOAW01000005.1"/>
</dbReference>
<feature type="transmembrane region" description="Helical" evidence="1">
    <location>
        <begin position="6"/>
        <end position="27"/>
    </location>
</feature>
<reference evidence="3" key="1">
    <citation type="submission" date="2016-10" db="EMBL/GenBank/DDBJ databases">
        <authorList>
            <person name="Varghese N."/>
            <person name="Submissions S."/>
        </authorList>
    </citation>
    <scope>NUCLEOTIDE SEQUENCE [LARGE SCALE GENOMIC DNA]</scope>
    <source>
        <strain evidence="3">DSM 44675</strain>
    </source>
</reference>
<keyword evidence="1" id="KW-0472">Membrane</keyword>